<organism evidence="1 2">
    <name type="scientific">Haloglomus irregulare</name>
    <dbReference type="NCBI Taxonomy" id="2234134"/>
    <lineage>
        <taxon>Archaea</taxon>
        <taxon>Methanobacteriati</taxon>
        <taxon>Methanobacteriota</taxon>
        <taxon>Stenosarchaea group</taxon>
        <taxon>Halobacteria</taxon>
        <taxon>Halobacteriales</taxon>
        <taxon>Natronomonadaceae</taxon>
        <taxon>Haloglomus</taxon>
    </lineage>
</organism>
<dbReference type="RefSeq" id="WP_144261395.1">
    <property type="nucleotide sequence ID" value="NZ_QMDX01000003.1"/>
</dbReference>
<comment type="caution">
    <text evidence="1">The sequence shown here is derived from an EMBL/GenBank/DDBJ whole genome shotgun (WGS) entry which is preliminary data.</text>
</comment>
<reference evidence="1 2" key="1">
    <citation type="submission" date="2018-06" db="EMBL/GenBank/DDBJ databases">
        <title>Natronomonas sp. F16-60 a new haloarchaeon isolated from a solar saltern of Isla Cristina, Huelva, Spain.</title>
        <authorList>
            <person name="Duran-Viseras A."/>
            <person name="Sanchez-Porro C."/>
            <person name="Ventosa A."/>
        </authorList>
    </citation>
    <scope>NUCLEOTIDE SEQUENCE [LARGE SCALE GENOMIC DNA]</scope>
    <source>
        <strain evidence="1 2">F16-60</strain>
    </source>
</reference>
<name>A0A554NBE0_9EURY</name>
<dbReference type="AlphaFoldDB" id="A0A554NBE0"/>
<dbReference type="SUPFAM" id="SSF56784">
    <property type="entry name" value="HAD-like"/>
    <property type="match status" value="1"/>
</dbReference>
<evidence type="ECO:0000313" key="2">
    <source>
        <dbReference type="Proteomes" id="UP000319894"/>
    </source>
</evidence>
<sequence>MRNRYALLAFETLASRRGATAAGEHGPPDDGWAGALCDALVASDTGRSATPEAVRPGLDLPWHDPDRMHPDWPDWWRHHESAFADALAAVDVPRRQADAIAREVRAAYLDPDAWAAIDGAPAALDRLEAAGWRPVVYLNGPPEVDRLLGVVGLDGRVTRAFTSAATGYELPHARAFETVEDALGDGRFWFAGRDPAAIGGALDVGIPGVLVAGEEAVPSGGRSVPDLGGLAELLDGR</sequence>
<dbReference type="InParanoid" id="A0A554NBE0"/>
<dbReference type="Gene3D" id="3.40.50.1000">
    <property type="entry name" value="HAD superfamily/HAD-like"/>
    <property type="match status" value="1"/>
</dbReference>
<dbReference type="InterPro" id="IPR036412">
    <property type="entry name" value="HAD-like_sf"/>
</dbReference>
<evidence type="ECO:0000313" key="1">
    <source>
        <dbReference type="EMBL" id="TSD14675.1"/>
    </source>
</evidence>
<dbReference type="InterPro" id="IPR023214">
    <property type="entry name" value="HAD_sf"/>
</dbReference>
<gene>
    <name evidence="1" type="ORF">DP107_06750</name>
</gene>
<proteinExistence type="predicted"/>
<dbReference type="Proteomes" id="UP000319894">
    <property type="component" value="Unassembled WGS sequence"/>
</dbReference>
<dbReference type="EMBL" id="QMDX01000003">
    <property type="protein sequence ID" value="TSD14675.1"/>
    <property type="molecule type" value="Genomic_DNA"/>
</dbReference>
<accession>A0A554NBE0</accession>
<keyword evidence="2" id="KW-1185">Reference proteome</keyword>
<protein>
    <submittedName>
        <fullName evidence="1">Uncharacterized protein</fullName>
    </submittedName>
</protein>